<evidence type="ECO:0000256" key="1">
    <source>
        <dbReference type="SAM" id="Phobius"/>
    </source>
</evidence>
<keyword evidence="1" id="KW-1133">Transmembrane helix</keyword>
<feature type="transmembrane region" description="Helical" evidence="1">
    <location>
        <begin position="38"/>
        <end position="56"/>
    </location>
</feature>
<keyword evidence="3" id="KW-1185">Reference proteome</keyword>
<dbReference type="Proteomes" id="UP000439986">
    <property type="component" value="Unassembled WGS sequence"/>
</dbReference>
<organism evidence="2 3">
    <name type="scientific">Duganella aquatilis</name>
    <dbReference type="NCBI Taxonomy" id="2666082"/>
    <lineage>
        <taxon>Bacteria</taxon>
        <taxon>Pseudomonadati</taxon>
        <taxon>Pseudomonadota</taxon>
        <taxon>Betaproteobacteria</taxon>
        <taxon>Burkholderiales</taxon>
        <taxon>Oxalobacteraceae</taxon>
        <taxon>Telluria group</taxon>
        <taxon>Duganella</taxon>
    </lineage>
</organism>
<name>A0A844D7W4_9BURK</name>
<proteinExistence type="predicted"/>
<accession>A0A844D7W4</accession>
<sequence length="60" mass="6810">MNNYHWLIPLIACATVIGLRWYRAGDGNETIYHIRKKYWYAGLEAIILAAAIVMALKATS</sequence>
<gene>
    <name evidence="2" type="ORF">GJ698_11820</name>
</gene>
<dbReference type="RefSeq" id="WP_154357829.1">
    <property type="nucleotide sequence ID" value="NZ_WKJL01000007.1"/>
</dbReference>
<feature type="transmembrane region" description="Helical" evidence="1">
    <location>
        <begin position="6"/>
        <end position="22"/>
    </location>
</feature>
<protein>
    <submittedName>
        <fullName evidence="2">Uncharacterized protein</fullName>
    </submittedName>
</protein>
<dbReference type="AlphaFoldDB" id="A0A844D7W4"/>
<dbReference type="EMBL" id="WKJL01000007">
    <property type="protein sequence ID" value="MRW84772.1"/>
    <property type="molecule type" value="Genomic_DNA"/>
</dbReference>
<keyword evidence="1" id="KW-0812">Transmembrane</keyword>
<evidence type="ECO:0000313" key="3">
    <source>
        <dbReference type="Proteomes" id="UP000439986"/>
    </source>
</evidence>
<keyword evidence="1" id="KW-0472">Membrane</keyword>
<reference evidence="2 3" key="1">
    <citation type="submission" date="2019-11" db="EMBL/GenBank/DDBJ databases">
        <title>Novel species isolated from a subtropical stream in China.</title>
        <authorList>
            <person name="Lu H."/>
        </authorList>
    </citation>
    <scope>NUCLEOTIDE SEQUENCE [LARGE SCALE GENOMIC DNA]</scope>
    <source>
        <strain evidence="2 3">FT26W</strain>
    </source>
</reference>
<comment type="caution">
    <text evidence="2">The sequence shown here is derived from an EMBL/GenBank/DDBJ whole genome shotgun (WGS) entry which is preliminary data.</text>
</comment>
<evidence type="ECO:0000313" key="2">
    <source>
        <dbReference type="EMBL" id="MRW84772.1"/>
    </source>
</evidence>